<dbReference type="EMBL" id="MDYQ01000260">
    <property type="protein sequence ID" value="PRP77512.1"/>
    <property type="molecule type" value="Genomic_DNA"/>
</dbReference>
<comment type="caution">
    <text evidence="8">The sequence shown here is derived from an EMBL/GenBank/DDBJ whole genome shotgun (WGS) entry which is preliminary data.</text>
</comment>
<dbReference type="Proteomes" id="UP000241769">
    <property type="component" value="Unassembled WGS sequence"/>
</dbReference>
<accession>A0A2P6N0M1</accession>
<feature type="region of interest" description="Disordered" evidence="5">
    <location>
        <begin position="318"/>
        <end position="337"/>
    </location>
</feature>
<keyword evidence="2 4" id="KW-0863">Zinc-finger</keyword>
<dbReference type="InParanoid" id="A0A2P6N0M1"/>
<evidence type="ECO:0000256" key="1">
    <source>
        <dbReference type="ARBA" id="ARBA00022723"/>
    </source>
</evidence>
<dbReference type="InterPro" id="IPR045055">
    <property type="entry name" value="DNA2/NAM7-like"/>
</dbReference>
<dbReference type="STRING" id="1890364.A0A2P6N0M1"/>
<dbReference type="PROSITE" id="PS51999">
    <property type="entry name" value="ZF_GRF"/>
    <property type="match status" value="1"/>
</dbReference>
<feature type="region of interest" description="Disordered" evidence="5">
    <location>
        <begin position="187"/>
        <end position="238"/>
    </location>
</feature>
<sequence>MIRRLKPNGVTRQSELKVIHTENNIKRFTCLYTKHKTQKSKTWQDGIFSFNSSNRKDEWSSTLNSYNLQSIQRQIGSDLELELHLVTIEGENDVGSVPKSVVSPATPVSAPSVPRLAKFRPPSKRQPSLEDRHRNQDEHLRSIRLDTASDTPEDKPQVQTVLGVKQYSDASEFANFKRKVIKAPEPELTASITPQKPTLEDSDLFESEESSKRMIPKRRKVEEDSPEQADRDRFFERPTMEQELEEAGLDTLFSSTVKIPKTNVTIDRRVVSTASDFQKSPAKKYPEIKLPPGPKMSMGLMNKEDDEDTLPFERLTRNKSQNGAKPQVQSPGILDGYFEEDDHEDDVPIRISQVKGRNITLEEDDVPLLSTWKKLHNPTKRILVDRGGQKHSHTKKEGDDAPIRIPIESKGSSLFGRAKNGVVTKPFKPPIVSQAYSPDSASLTFPGYTDATTIRNKNNGRLPHHKVKIPTSFVDTVQYRTIWMTGLIEDINLQLLKLAVDLYGVFPQISQIMGGATAISCPHGKAVLRTVNKPTPNKGRQFYCCPGKENNKCKLFKWVDELKADGIIQEDPLIVPDVKITPGNANTLRSSGVKIYLDCEIVRSKNESQQSIRSCFKRMQEGAPMNARSGAVYLKLSEGFKEKSTESVPSHQSRLNQSSYAKDDLWIVSTTPTFTVKSSSDQIYLVRSAFHGPARSGLLEGLYVIHGPNLSTEFSMLDNLSSVQPDSDKLPILEHLLGAPGGVPRGRIRSVRSDPLSLKMTRNDLQVNLVHTHSKLKYQVLADETSDKYSLNRDQERVLNSLLVWFHCSDDSSPSGDPILLVHGVFGSGKSYLLVVLIVFICRIAEMEENREIRILVCSSTNTAVDRVLLGLLDQQFTDFIRVGSIKKIAKPILDYTLQSGEEKEALRDLNSMLNEPGISVKEWKDIKKNIDEIKGGQMSDRLERLKEVPVVGVTCAASPFPVLTDHVFPIIFLDECSQMLEPLSLIPMNRFGCHRMLGVGDPLQLPPTLSIFTDDATMREGIGRTLFVRLASLDHPPILLRRQYRCHPKFSRIANVMFYEGRLEDGVSEEDRKPLEESIPSLLFCNDDRGEETRDRFGSYHNDYEVKLVCHLIRLLLKKGVRGNQIGVIALSQMYHLIQAITNMEIPHDILEANSRYDREEEEEMIHVDASKKGKTIKAPKSSSLLRSIQVSTVDAFQGAEKEVILLACSRTVALGFSDSPNRLNVALTRAKRHLFIVGKSKVLSSDAVWRTVITEASSMEGGIVNGSTLLSGGEFPEKSERAVYLPPLPPDPTPSVGTPRPPRSKRKKGVEGEGGALDPLEGFTEADEEAIALLERQQQEEEREEGTKGGEEAVSVQRPRLKMKPITLQDEDDDLFLQESYQPTALTPSPNKRKKNRIESSSEDEIETEVNRDAEEDGTEKGGGEEEIQVEQIREEIREERESESEEETREERREERRGMDEMEEDEDAMMAALFAPPPETRGQSDSE</sequence>
<dbReference type="SUPFAM" id="SSF52540">
    <property type="entry name" value="P-loop containing nucleoside triphosphate hydrolases"/>
    <property type="match status" value="1"/>
</dbReference>
<feature type="region of interest" description="Disordered" evidence="5">
    <location>
        <begin position="1284"/>
        <end position="1325"/>
    </location>
</feature>
<feature type="compositionally biased region" description="Polar residues" evidence="5">
    <location>
        <begin position="1382"/>
        <end position="1392"/>
    </location>
</feature>
<feature type="compositionally biased region" description="Low complexity" evidence="5">
    <location>
        <begin position="96"/>
        <end position="114"/>
    </location>
</feature>
<dbReference type="CDD" id="cd18808">
    <property type="entry name" value="SF1_C_Upf1"/>
    <property type="match status" value="1"/>
</dbReference>
<organism evidence="8 9">
    <name type="scientific">Planoprotostelium fungivorum</name>
    <dbReference type="NCBI Taxonomy" id="1890364"/>
    <lineage>
        <taxon>Eukaryota</taxon>
        <taxon>Amoebozoa</taxon>
        <taxon>Evosea</taxon>
        <taxon>Variosea</taxon>
        <taxon>Cavosteliida</taxon>
        <taxon>Cavosteliaceae</taxon>
        <taxon>Planoprotostelium</taxon>
    </lineage>
</organism>
<dbReference type="InterPro" id="IPR027417">
    <property type="entry name" value="P-loop_NTPase"/>
</dbReference>
<keyword evidence="1" id="KW-0479">Metal-binding</keyword>
<protein>
    <recommendedName>
        <fullName evidence="6">GRF-type domain-containing protein</fullName>
    </recommendedName>
</protein>
<dbReference type="InterPro" id="IPR018838">
    <property type="entry name" value="ZGRF1-like_N"/>
</dbReference>
<gene>
    <name evidence="7" type="ORF">PROFUN_14261</name>
    <name evidence="8" type="ORF">PROFUN_14265</name>
</gene>
<evidence type="ECO:0000313" key="7">
    <source>
        <dbReference type="EMBL" id="PRP77512.1"/>
    </source>
</evidence>
<evidence type="ECO:0000256" key="5">
    <source>
        <dbReference type="SAM" id="MobiDB-lite"/>
    </source>
</evidence>
<feature type="compositionally biased region" description="Basic and acidic residues" evidence="5">
    <location>
        <begin position="1411"/>
        <end position="1426"/>
    </location>
</feature>
<feature type="compositionally biased region" description="Basic and acidic residues" evidence="5">
    <location>
        <begin position="220"/>
        <end position="238"/>
    </location>
</feature>
<dbReference type="InterPro" id="IPR047187">
    <property type="entry name" value="SF1_C_Upf1"/>
</dbReference>
<feature type="compositionally biased region" description="Basic and acidic residues" evidence="5">
    <location>
        <begin position="1452"/>
        <end position="1463"/>
    </location>
</feature>
<feature type="compositionally biased region" description="Polar residues" evidence="5">
    <location>
        <begin position="318"/>
        <end position="330"/>
    </location>
</feature>
<keyword evidence="9" id="KW-1185">Reference proteome</keyword>
<dbReference type="InterPro" id="IPR041677">
    <property type="entry name" value="DNA2/NAM7_AAA_11"/>
</dbReference>
<keyword evidence="3" id="KW-0862">Zinc</keyword>
<evidence type="ECO:0000313" key="9">
    <source>
        <dbReference type="Proteomes" id="UP000241769"/>
    </source>
</evidence>
<evidence type="ECO:0000313" key="8">
    <source>
        <dbReference type="EMBL" id="PRP77516.1"/>
    </source>
</evidence>
<feature type="compositionally biased region" description="Basic and acidic residues" evidence="5">
    <location>
        <begin position="1434"/>
        <end position="1443"/>
    </location>
</feature>
<dbReference type="GO" id="GO:0004386">
    <property type="term" value="F:helicase activity"/>
    <property type="evidence" value="ECO:0007669"/>
    <property type="project" value="InterPro"/>
</dbReference>
<dbReference type="GO" id="GO:0008270">
    <property type="term" value="F:zinc ion binding"/>
    <property type="evidence" value="ECO:0007669"/>
    <property type="project" value="UniProtKB-KW"/>
</dbReference>
<dbReference type="Pfam" id="PF10382">
    <property type="entry name" value="ZGRF1-like_N"/>
    <property type="match status" value="1"/>
</dbReference>
<dbReference type="PANTHER" id="PTHR10887:SF518">
    <property type="entry name" value="RNA HELICASE NONSENSE MRNA REDUCING FACTOR"/>
    <property type="match status" value="1"/>
</dbReference>
<feature type="compositionally biased region" description="Basic and acidic residues" evidence="5">
    <location>
        <begin position="127"/>
        <end position="144"/>
    </location>
</feature>
<dbReference type="Gene3D" id="3.40.50.300">
    <property type="entry name" value="P-loop containing nucleotide triphosphate hydrolases"/>
    <property type="match status" value="2"/>
</dbReference>
<proteinExistence type="predicted"/>
<feature type="region of interest" description="Disordered" evidence="5">
    <location>
        <begin position="1339"/>
        <end position="1470"/>
    </location>
</feature>
<dbReference type="EMBL" id="MDYQ01000260">
    <property type="protein sequence ID" value="PRP77516.1"/>
    <property type="molecule type" value="Genomic_DNA"/>
</dbReference>
<reference evidence="8 9" key="1">
    <citation type="journal article" date="2018" name="Genome Biol. Evol.">
        <title>Multiple Roots of Fruiting Body Formation in Amoebozoa.</title>
        <authorList>
            <person name="Hillmann F."/>
            <person name="Forbes G."/>
            <person name="Novohradska S."/>
            <person name="Ferling I."/>
            <person name="Riege K."/>
            <person name="Groth M."/>
            <person name="Westermann M."/>
            <person name="Marz M."/>
            <person name="Spaller T."/>
            <person name="Winckler T."/>
            <person name="Schaap P."/>
            <person name="Glockner G."/>
        </authorList>
    </citation>
    <scope>NUCLEOTIDE SEQUENCE [LARGE SCALE GENOMIC DNA]</scope>
    <source>
        <strain evidence="8 9">Jena</strain>
    </source>
</reference>
<dbReference type="PANTHER" id="PTHR10887">
    <property type="entry name" value="DNA2/NAM7 HELICASE FAMILY"/>
    <property type="match status" value="1"/>
</dbReference>
<feature type="compositionally biased region" description="Basic and acidic residues" evidence="5">
    <location>
        <begin position="1339"/>
        <end position="1353"/>
    </location>
</feature>
<feature type="region of interest" description="Disordered" evidence="5">
    <location>
        <begin position="94"/>
        <end position="158"/>
    </location>
</feature>
<evidence type="ECO:0000259" key="6">
    <source>
        <dbReference type="PROSITE" id="PS51999"/>
    </source>
</evidence>
<dbReference type="Pfam" id="PF13086">
    <property type="entry name" value="AAA_11"/>
    <property type="match status" value="2"/>
</dbReference>
<dbReference type="InterPro" id="IPR010666">
    <property type="entry name" value="Znf_GRF"/>
</dbReference>
<dbReference type="OrthoDB" id="6513042at2759"/>
<evidence type="ECO:0000256" key="3">
    <source>
        <dbReference type="ARBA" id="ARBA00022833"/>
    </source>
</evidence>
<dbReference type="Pfam" id="PF13087">
    <property type="entry name" value="AAA_12"/>
    <property type="match status" value="1"/>
</dbReference>
<evidence type="ECO:0000256" key="4">
    <source>
        <dbReference type="PROSITE-ProRule" id="PRU01343"/>
    </source>
</evidence>
<dbReference type="Pfam" id="PF06839">
    <property type="entry name" value="Zn_ribbon_GRF"/>
    <property type="match status" value="1"/>
</dbReference>
<name>A0A2P6N0M1_9EUKA</name>
<evidence type="ECO:0000256" key="2">
    <source>
        <dbReference type="ARBA" id="ARBA00022771"/>
    </source>
</evidence>
<dbReference type="InterPro" id="IPR041679">
    <property type="entry name" value="DNA2/NAM7-like_C"/>
</dbReference>
<feature type="domain" description="GRF-type" evidence="6">
    <location>
        <begin position="521"/>
        <end position="562"/>
    </location>
</feature>